<feature type="domain" description="OmpA-like" evidence="13">
    <location>
        <begin position="218"/>
        <end position="336"/>
    </location>
</feature>
<evidence type="ECO:0000256" key="9">
    <source>
        <dbReference type="ARBA" id="ARBA00023237"/>
    </source>
</evidence>
<keyword evidence="9" id="KW-0998">Cell outer membrane</keyword>
<accession>A0ABM8ENH2</accession>
<dbReference type="InterPro" id="IPR006690">
    <property type="entry name" value="OMPA-like_CS"/>
</dbReference>
<dbReference type="PROSITE" id="PS51123">
    <property type="entry name" value="OMPA_2"/>
    <property type="match status" value="2"/>
</dbReference>
<dbReference type="NCBIfam" id="TIGR04565">
    <property type="entry name" value="OMP_myx_plus"/>
    <property type="match status" value="1"/>
</dbReference>
<evidence type="ECO:0000313" key="15">
    <source>
        <dbReference type="Proteomes" id="UP001317705"/>
    </source>
</evidence>
<comment type="subcellular location">
    <subcellularLocation>
        <location evidence="1">Cell outer membrane</location>
        <topology evidence="1">Multi-pass membrane protein</topology>
    </subcellularLocation>
</comment>
<evidence type="ECO:0000256" key="4">
    <source>
        <dbReference type="ARBA" id="ARBA00022692"/>
    </source>
</evidence>
<feature type="region of interest" description="Disordered" evidence="11">
    <location>
        <begin position="186"/>
        <end position="217"/>
    </location>
</feature>
<dbReference type="InterPro" id="IPR011250">
    <property type="entry name" value="OMP/PagP_B-barrel"/>
</dbReference>
<evidence type="ECO:0000256" key="12">
    <source>
        <dbReference type="SAM" id="SignalP"/>
    </source>
</evidence>
<feature type="signal peptide" evidence="12">
    <location>
        <begin position="1"/>
        <end position="22"/>
    </location>
</feature>
<sequence>MKKTLILGCVLLAVAMAVPCLAEILPGSFSLSPYIGGYTYDGEQHLKTRPTYGIRGGYNFTKNWALEGVFGGTLTEQTRDAKADATAYTYRLEGLYHFLPDSRLVPFVAAGIGLTSFDYSADAGQKDRTDGILDYGAGLKYFITDSLALRGDVRHIFDTHASYNNLEYTVGLSFAFGGTKPVAKEVPPPAPAPAPAPAVEPAPAPEPPPAPAAEEPRPGLMKYCIDLNIEFDIDKAAIRPEYHDQLKRVGDFMKKYPTTTAVIEGNTDNVGGYEYNMKLSQRRAESVVNYLVENFGIERSRLSAKGYGYTRPIADNATEEGKQRNRRTSAVIDCVLESPKFIADLPDRLCVSLNIQFDTDQAVIKPEYHNEIAKVGDFMNRFPTTTAVIEGHTDNVGGSKYNMELSQRRAEAVVNYLVDKFGIDRSRLSAKGYGDTRPIGYNTDPAGRAMNRRIDAIIDCAIKKKTE</sequence>
<dbReference type="InterPro" id="IPR006664">
    <property type="entry name" value="OMP_bac"/>
</dbReference>
<keyword evidence="4" id="KW-0812">Transmembrane</keyword>
<dbReference type="Pfam" id="PF00691">
    <property type="entry name" value="OmpA"/>
    <property type="match status" value="2"/>
</dbReference>
<evidence type="ECO:0000256" key="1">
    <source>
        <dbReference type="ARBA" id="ARBA00004571"/>
    </source>
</evidence>
<dbReference type="RefSeq" id="WP_282000119.1">
    <property type="nucleotide sequence ID" value="NZ_AP027151.1"/>
</dbReference>
<name>A0ABM8ENH2_9BACT</name>
<dbReference type="PANTHER" id="PTHR30329">
    <property type="entry name" value="STATOR ELEMENT OF FLAGELLAR MOTOR COMPLEX"/>
    <property type="match status" value="1"/>
</dbReference>
<keyword evidence="2" id="KW-0813">Transport</keyword>
<dbReference type="SUPFAM" id="SSF103088">
    <property type="entry name" value="OmpA-like"/>
    <property type="match status" value="2"/>
</dbReference>
<dbReference type="PROSITE" id="PS01068">
    <property type="entry name" value="OMPA_1"/>
    <property type="match status" value="2"/>
</dbReference>
<dbReference type="SUPFAM" id="SSF56925">
    <property type="entry name" value="OMPA-like"/>
    <property type="match status" value="1"/>
</dbReference>
<dbReference type="InterPro" id="IPR036737">
    <property type="entry name" value="OmpA-like_sf"/>
</dbReference>
<keyword evidence="8 10" id="KW-0472">Membrane</keyword>
<feature type="compositionally biased region" description="Pro residues" evidence="11">
    <location>
        <begin position="186"/>
        <end position="211"/>
    </location>
</feature>
<organism evidence="14 15">
    <name type="scientific">Geotalea uraniireducens</name>
    <dbReference type="NCBI Taxonomy" id="351604"/>
    <lineage>
        <taxon>Bacteria</taxon>
        <taxon>Pseudomonadati</taxon>
        <taxon>Thermodesulfobacteriota</taxon>
        <taxon>Desulfuromonadia</taxon>
        <taxon>Geobacterales</taxon>
        <taxon>Geobacteraceae</taxon>
        <taxon>Geotalea</taxon>
    </lineage>
</organism>
<evidence type="ECO:0000256" key="11">
    <source>
        <dbReference type="SAM" id="MobiDB-lite"/>
    </source>
</evidence>
<dbReference type="Gene3D" id="3.30.1330.60">
    <property type="entry name" value="OmpA-like domain"/>
    <property type="match status" value="2"/>
</dbReference>
<evidence type="ECO:0000259" key="13">
    <source>
        <dbReference type="PROSITE" id="PS51123"/>
    </source>
</evidence>
<gene>
    <name evidence="14" type="ORF">GURASL_29300</name>
</gene>
<evidence type="ECO:0000256" key="6">
    <source>
        <dbReference type="ARBA" id="ARBA00023065"/>
    </source>
</evidence>
<feature type="domain" description="OmpA-like" evidence="13">
    <location>
        <begin position="343"/>
        <end position="462"/>
    </location>
</feature>
<evidence type="ECO:0000256" key="10">
    <source>
        <dbReference type="PROSITE-ProRule" id="PRU00473"/>
    </source>
</evidence>
<keyword evidence="15" id="KW-1185">Reference proteome</keyword>
<keyword evidence="7" id="KW-0626">Porin</keyword>
<dbReference type="EMBL" id="AP027151">
    <property type="protein sequence ID" value="BDV44007.1"/>
    <property type="molecule type" value="Genomic_DNA"/>
</dbReference>
<dbReference type="PRINTS" id="PR01021">
    <property type="entry name" value="OMPADOMAIN"/>
</dbReference>
<dbReference type="InterPro" id="IPR050330">
    <property type="entry name" value="Bact_OuterMem_StrucFunc"/>
</dbReference>
<dbReference type="CDD" id="cd07185">
    <property type="entry name" value="OmpA_C-like"/>
    <property type="match status" value="2"/>
</dbReference>
<dbReference type="Gene3D" id="2.40.160.20">
    <property type="match status" value="1"/>
</dbReference>
<evidence type="ECO:0000256" key="8">
    <source>
        <dbReference type="ARBA" id="ARBA00023136"/>
    </source>
</evidence>
<evidence type="ECO:0000256" key="2">
    <source>
        <dbReference type="ARBA" id="ARBA00022448"/>
    </source>
</evidence>
<dbReference type="InterPro" id="IPR027385">
    <property type="entry name" value="Beta-barrel_OMP"/>
</dbReference>
<dbReference type="Proteomes" id="UP001317705">
    <property type="component" value="Chromosome"/>
</dbReference>
<dbReference type="InterPro" id="IPR006665">
    <property type="entry name" value="OmpA-like"/>
</dbReference>
<keyword evidence="5 12" id="KW-0732">Signal</keyword>
<reference evidence="14 15" key="1">
    <citation type="submission" date="2022-12" db="EMBL/GenBank/DDBJ databases">
        <title>Polyphasic characterization of Geotalea uranireducens NIT-SL11 newly isolated from a complex of sewage sludge and microbially reduced graphene oxide.</title>
        <authorList>
            <person name="Xie L."/>
            <person name="Yoshida N."/>
            <person name="Meng L."/>
        </authorList>
    </citation>
    <scope>NUCLEOTIDE SEQUENCE [LARGE SCALE GENOMIC DNA]</scope>
    <source>
        <strain evidence="14 15">NIT-SL11</strain>
    </source>
</reference>
<dbReference type="Pfam" id="PF13505">
    <property type="entry name" value="OMP_b-brl"/>
    <property type="match status" value="1"/>
</dbReference>
<keyword evidence="3" id="KW-1134">Transmembrane beta strand</keyword>
<evidence type="ECO:0000256" key="7">
    <source>
        <dbReference type="ARBA" id="ARBA00023114"/>
    </source>
</evidence>
<protein>
    <submittedName>
        <fullName evidence="14">Membrane protein</fullName>
    </submittedName>
</protein>
<dbReference type="PANTHER" id="PTHR30329:SF21">
    <property type="entry name" value="LIPOPROTEIN YIAD-RELATED"/>
    <property type="match status" value="1"/>
</dbReference>
<evidence type="ECO:0000256" key="3">
    <source>
        <dbReference type="ARBA" id="ARBA00022452"/>
    </source>
</evidence>
<keyword evidence="6" id="KW-0406">Ion transport</keyword>
<evidence type="ECO:0000256" key="5">
    <source>
        <dbReference type="ARBA" id="ARBA00022729"/>
    </source>
</evidence>
<dbReference type="InterPro" id="IPR030820">
    <property type="entry name" value="OMP_myx_plus_Proteobacteria"/>
</dbReference>
<feature type="chain" id="PRO_5046214618" evidence="12">
    <location>
        <begin position="23"/>
        <end position="467"/>
    </location>
</feature>
<evidence type="ECO:0000313" key="14">
    <source>
        <dbReference type="EMBL" id="BDV44007.1"/>
    </source>
</evidence>
<proteinExistence type="predicted"/>